<dbReference type="AlphaFoldDB" id="A0A7M4DUW6"/>
<dbReference type="PANTHER" id="PTHR31180">
    <property type="entry name" value="CILIA- AND FLAGELLA-ASSOCIATED PROTEIN 107-RELATED"/>
    <property type="match status" value="1"/>
</dbReference>
<dbReference type="InterPro" id="IPR054709">
    <property type="entry name" value="CFAP107"/>
</dbReference>
<gene>
    <name evidence="9" type="primary">CFAP107</name>
</gene>
<dbReference type="GO" id="GO:0160111">
    <property type="term" value="C:axonemal A tubule inner sheath"/>
    <property type="evidence" value="ECO:0007669"/>
    <property type="project" value="Ensembl"/>
</dbReference>
<proteinExistence type="predicted"/>
<dbReference type="Pfam" id="PF22595">
    <property type="entry name" value="CFAP107"/>
    <property type="match status" value="1"/>
</dbReference>
<evidence type="ECO:0000256" key="7">
    <source>
        <dbReference type="ARBA" id="ARBA00035003"/>
    </source>
</evidence>
<evidence type="ECO:0000256" key="8">
    <source>
        <dbReference type="ARBA" id="ARBA00046435"/>
    </source>
</evidence>
<evidence type="ECO:0000256" key="1">
    <source>
        <dbReference type="ARBA" id="ARBA00004611"/>
    </source>
</evidence>
<dbReference type="InterPro" id="IPR037662">
    <property type="entry name" value="CFAP68/107"/>
</dbReference>
<evidence type="ECO:0000313" key="9">
    <source>
        <dbReference type="Ensembl" id="ENSCPRP00005000131.1"/>
    </source>
</evidence>
<dbReference type="OMA" id="EKTPQCI"/>
<comment type="subcellular location">
    <subcellularLocation>
        <location evidence="1">Cytoplasm</location>
        <location evidence="1">Cytoskeleton</location>
        <location evidence="1">Flagellum axoneme</location>
    </subcellularLocation>
</comment>
<keyword evidence="4" id="KW-0969">Cilium</keyword>
<reference evidence="9" key="2">
    <citation type="submission" date="2025-09" db="UniProtKB">
        <authorList>
            <consortium name="Ensembl"/>
        </authorList>
    </citation>
    <scope>IDENTIFICATION</scope>
</reference>
<reference evidence="9" key="1">
    <citation type="submission" date="2025-08" db="UniProtKB">
        <authorList>
            <consortium name="Ensembl"/>
        </authorList>
    </citation>
    <scope>IDENTIFICATION</scope>
</reference>
<dbReference type="GO" id="GO:0030317">
    <property type="term" value="P:flagellated sperm motility"/>
    <property type="evidence" value="ECO:0007669"/>
    <property type="project" value="Ensembl"/>
</dbReference>
<evidence type="ECO:0000313" key="10">
    <source>
        <dbReference type="Proteomes" id="UP000594220"/>
    </source>
</evidence>
<keyword evidence="6" id="KW-0966">Cell projection</keyword>
<dbReference type="PANTHER" id="PTHR31180:SF2">
    <property type="entry name" value="CILIA- AND FLAGELLA-ASSOCIATED PROTEIN 107"/>
    <property type="match status" value="1"/>
</dbReference>
<name>A0A7M4DUW6_CROPO</name>
<evidence type="ECO:0000256" key="2">
    <source>
        <dbReference type="ARBA" id="ARBA00022490"/>
    </source>
</evidence>
<sequence length="255" mass="29805">PKTRQSKWTRQKTPQIFKEVKIIYEQVLSFPLDRSIHSYVIGGKVELARQRNMFASQGDVEDLFHPMGKMEQKYSSKVLIGNWFEDRQRLTQEFTKPSNSTYRTDFVHFPFSAPDQTVKRSVMKKLEGLPKKFLFTCDEGPNNQNLVSEYDDHYNRHGNPVLPAFRRWSRHKNTWLPEKSDFPTLEPPTNYGLSGLLWKKWTQKEDGPMNSVYTVSYEKPPVSAYPIHQVRHRASTQKLSSSWQGLPAQGRIILD</sequence>
<evidence type="ECO:0000256" key="5">
    <source>
        <dbReference type="ARBA" id="ARBA00023212"/>
    </source>
</evidence>
<comment type="subunit">
    <text evidence="8">Microtubule inner protein component of sperm flagellar doublet microtubules.</text>
</comment>
<dbReference type="Proteomes" id="UP000594220">
    <property type="component" value="Unplaced"/>
</dbReference>
<evidence type="ECO:0000256" key="3">
    <source>
        <dbReference type="ARBA" id="ARBA00022846"/>
    </source>
</evidence>
<dbReference type="GeneTree" id="ENSGT00390000014553"/>
<evidence type="ECO:0000256" key="6">
    <source>
        <dbReference type="ARBA" id="ARBA00023273"/>
    </source>
</evidence>
<keyword evidence="5" id="KW-0206">Cytoskeleton</keyword>
<keyword evidence="2" id="KW-0963">Cytoplasm</keyword>
<accession>A0A7M4DUW6</accession>
<evidence type="ECO:0000256" key="4">
    <source>
        <dbReference type="ARBA" id="ARBA00023069"/>
    </source>
</evidence>
<keyword evidence="3" id="KW-0282">Flagellum</keyword>
<comment type="function">
    <text evidence="7">Microtubule inner protein (MIP) part of the dynein-decorated doublet microtubules (DMTs) in cilia axoneme, which is required for motile cilia beating.</text>
</comment>
<dbReference type="Ensembl" id="ENSCPRT00005000178.1">
    <property type="protein sequence ID" value="ENSCPRP00005000131.1"/>
    <property type="gene ID" value="ENSCPRG00005000140.1"/>
</dbReference>
<dbReference type="GO" id="GO:0036126">
    <property type="term" value="C:sperm flagellum"/>
    <property type="evidence" value="ECO:0007669"/>
    <property type="project" value="Ensembl"/>
</dbReference>
<organism evidence="9 10">
    <name type="scientific">Crocodylus porosus</name>
    <name type="common">Saltwater crocodile</name>
    <name type="synonym">Estuarine crocodile</name>
    <dbReference type="NCBI Taxonomy" id="8502"/>
    <lineage>
        <taxon>Eukaryota</taxon>
        <taxon>Metazoa</taxon>
        <taxon>Chordata</taxon>
        <taxon>Craniata</taxon>
        <taxon>Vertebrata</taxon>
        <taxon>Euteleostomi</taxon>
        <taxon>Archelosauria</taxon>
        <taxon>Archosauria</taxon>
        <taxon>Crocodylia</taxon>
        <taxon>Longirostres</taxon>
        <taxon>Crocodylidae</taxon>
        <taxon>Crocodylus</taxon>
    </lineage>
</organism>
<protein>
    <submittedName>
        <fullName evidence="9">Cilia and flagella associated protein 107</fullName>
    </submittedName>
</protein>
<keyword evidence="10" id="KW-1185">Reference proteome</keyword>